<dbReference type="eggNOG" id="COG2141">
    <property type="taxonomic scope" value="Bacteria"/>
</dbReference>
<gene>
    <name evidence="3" type="ORF">GOEFS_086_00500</name>
</gene>
<dbReference type="InterPro" id="IPR011251">
    <property type="entry name" value="Luciferase-like_dom"/>
</dbReference>
<keyword evidence="1" id="KW-0560">Oxidoreductase</keyword>
<evidence type="ECO:0000256" key="1">
    <source>
        <dbReference type="ARBA" id="ARBA00023002"/>
    </source>
</evidence>
<dbReference type="Gene3D" id="3.20.20.30">
    <property type="entry name" value="Luciferase-like domain"/>
    <property type="match status" value="1"/>
</dbReference>
<dbReference type="PANTHER" id="PTHR43244:SF1">
    <property type="entry name" value="5,10-METHYLENETETRAHYDROMETHANOPTERIN REDUCTASE"/>
    <property type="match status" value="1"/>
</dbReference>
<keyword evidence="4" id="KW-1185">Reference proteome</keyword>
<accession>H0R329</accession>
<proteinExistence type="predicted"/>
<dbReference type="AlphaFoldDB" id="H0R329"/>
<dbReference type="EMBL" id="BAEH01000086">
    <property type="protein sequence ID" value="GAB19480.1"/>
    <property type="molecule type" value="Genomic_DNA"/>
</dbReference>
<evidence type="ECO:0000259" key="2">
    <source>
        <dbReference type="Pfam" id="PF00296"/>
    </source>
</evidence>
<evidence type="ECO:0000313" key="3">
    <source>
        <dbReference type="EMBL" id="GAB19480.1"/>
    </source>
</evidence>
<dbReference type="InterPro" id="IPR036661">
    <property type="entry name" value="Luciferase-like_sf"/>
</dbReference>
<dbReference type="Pfam" id="PF00296">
    <property type="entry name" value="Bac_luciferase"/>
    <property type="match status" value="1"/>
</dbReference>
<name>H0R329_9ACTN</name>
<dbReference type="InterPro" id="IPR019910">
    <property type="entry name" value="Lucif-like_OxRdtase_MSMEG_4879"/>
</dbReference>
<sequence length="303" mass="31884">MRIGIMLNDQTGPDAVRRLTDEVAQLADEGFESAWLSHIFGLDALTALAIAGSRVPGIELGTGVVPTYPRHPGALAQQARTVALAVGAGRLNLGIGLSHQVVIENMFGYDFSRPARHMKEYLNILMPLLDGDQVSYTGETMSGHLAMTMGDSGRVPVLVAAMGTSMLKLAGRRTDGTVLWMTGPVTVAEHIAPTITAAAADAGRPAPRVVCALPVLVTDDVEAAKAKAAKIFEVYGTLPSYRAMMDREGAAGPEDLAIIGDEAQVADRVRNVFASGATEFVGSVFSGGDDAVRTRAVLRELAD</sequence>
<dbReference type="SUPFAM" id="SSF51679">
    <property type="entry name" value="Bacterial luciferase-like"/>
    <property type="match status" value="1"/>
</dbReference>
<comment type="caution">
    <text evidence="3">The sequence shown here is derived from an EMBL/GenBank/DDBJ whole genome shotgun (WGS) entry which is preliminary data.</text>
</comment>
<dbReference type="RefSeq" id="WP_007318815.1">
    <property type="nucleotide sequence ID" value="NZ_BAEH01000086.1"/>
</dbReference>
<dbReference type="Proteomes" id="UP000035034">
    <property type="component" value="Unassembled WGS sequence"/>
</dbReference>
<dbReference type="PANTHER" id="PTHR43244">
    <property type="match status" value="1"/>
</dbReference>
<evidence type="ECO:0000313" key="4">
    <source>
        <dbReference type="Proteomes" id="UP000035034"/>
    </source>
</evidence>
<organism evidence="3 4">
    <name type="scientific">Gordonia effusa NBRC 100432</name>
    <dbReference type="NCBI Taxonomy" id="1077974"/>
    <lineage>
        <taxon>Bacteria</taxon>
        <taxon>Bacillati</taxon>
        <taxon>Actinomycetota</taxon>
        <taxon>Actinomycetes</taxon>
        <taxon>Mycobacteriales</taxon>
        <taxon>Gordoniaceae</taxon>
        <taxon>Gordonia</taxon>
    </lineage>
</organism>
<dbReference type="InterPro" id="IPR050564">
    <property type="entry name" value="F420-G6PD/mer"/>
</dbReference>
<dbReference type="GO" id="GO:0016705">
    <property type="term" value="F:oxidoreductase activity, acting on paired donors, with incorporation or reduction of molecular oxygen"/>
    <property type="evidence" value="ECO:0007669"/>
    <property type="project" value="InterPro"/>
</dbReference>
<feature type="domain" description="Luciferase-like" evidence="2">
    <location>
        <begin position="10"/>
        <end position="278"/>
    </location>
</feature>
<reference evidence="3 4" key="1">
    <citation type="submission" date="2011-12" db="EMBL/GenBank/DDBJ databases">
        <title>Whole genome shotgun sequence of Gordonia effusa NBRC 100432.</title>
        <authorList>
            <person name="Yoshida I."/>
            <person name="Takarada H."/>
            <person name="Hosoyama A."/>
            <person name="Tsuchikane K."/>
            <person name="Katsumata H."/>
            <person name="Yamazaki S."/>
            <person name="Fujita N."/>
        </authorList>
    </citation>
    <scope>NUCLEOTIDE SEQUENCE [LARGE SCALE GENOMIC DNA]</scope>
    <source>
        <strain evidence="3 4">NBRC 100432</strain>
    </source>
</reference>
<dbReference type="NCBIfam" id="TIGR03564">
    <property type="entry name" value="F420_MSMEG_4879"/>
    <property type="match status" value="1"/>
</dbReference>
<dbReference type="OrthoDB" id="7054907at2"/>
<protein>
    <submittedName>
        <fullName evidence="3">Putative F420-dependent oxidoreductase</fullName>
    </submittedName>
</protein>
<dbReference type="STRING" id="1077974.GOEFS_086_00500"/>